<dbReference type="PANTHER" id="PTHR45913:SF20">
    <property type="entry name" value="GENERAL TRANSCRIPTION FACTOR II-I REPEAT DOMAIN-CONTAINING PROTEIN 2"/>
    <property type="match status" value="1"/>
</dbReference>
<dbReference type="OrthoDB" id="6604388at2759"/>
<dbReference type="AlphaFoldDB" id="A0A0L8IA01"/>
<organism evidence="1">
    <name type="scientific">Octopus bimaculoides</name>
    <name type="common">California two-spotted octopus</name>
    <dbReference type="NCBI Taxonomy" id="37653"/>
    <lineage>
        <taxon>Eukaryota</taxon>
        <taxon>Metazoa</taxon>
        <taxon>Spiralia</taxon>
        <taxon>Lophotrochozoa</taxon>
        <taxon>Mollusca</taxon>
        <taxon>Cephalopoda</taxon>
        <taxon>Coleoidea</taxon>
        <taxon>Octopodiformes</taxon>
        <taxon>Octopoda</taxon>
        <taxon>Incirrata</taxon>
        <taxon>Octopodidae</taxon>
        <taxon>Octopus</taxon>
    </lineage>
</organism>
<dbReference type="STRING" id="37653.A0A0L8IA01"/>
<reference evidence="1" key="1">
    <citation type="submission" date="2015-07" db="EMBL/GenBank/DDBJ databases">
        <title>MeaNS - Measles Nucleotide Surveillance Program.</title>
        <authorList>
            <person name="Tran T."/>
            <person name="Druce J."/>
        </authorList>
    </citation>
    <scope>NUCLEOTIDE SEQUENCE</scope>
    <source>
        <strain evidence="1">UCB-OBI-ISO-001</strain>
        <tissue evidence="1">Gonad</tissue>
    </source>
</reference>
<protein>
    <recommendedName>
        <fullName evidence="2">DUF4371 domain-containing protein</fullName>
    </recommendedName>
</protein>
<name>A0A0L8IA01_OCTBM</name>
<evidence type="ECO:0008006" key="2">
    <source>
        <dbReference type="Google" id="ProtNLM"/>
    </source>
</evidence>
<evidence type="ECO:0000313" key="1">
    <source>
        <dbReference type="EMBL" id="KOF98333.1"/>
    </source>
</evidence>
<proteinExistence type="predicted"/>
<sequence length="180" mass="20418">NDNIAVCKECNIKRHYAAKHELQYNELNGKRRKIHELKKLSSQQKNFKNHVGKTSTCIKVSLVLDESTEQSDTAQLVMFIRGIDVNFNITEEMLNVCHMKCTATSRDIIEHVDLSLEQFNVERNKISSITIDGAPALTVKNNGSRGLNHRTFRAYLVDVVSALKTLFIIQMSDGSVKQQL</sequence>
<feature type="non-terminal residue" evidence="1">
    <location>
        <position position="1"/>
    </location>
</feature>
<gene>
    <name evidence="1" type="ORF">OCBIM_22025879mg</name>
</gene>
<dbReference type="EMBL" id="KQ416175">
    <property type="protein sequence ID" value="KOF98333.1"/>
    <property type="molecule type" value="Genomic_DNA"/>
</dbReference>
<dbReference type="PANTHER" id="PTHR45913">
    <property type="entry name" value="EPM2A-INTERACTING PROTEIN 1"/>
    <property type="match status" value="1"/>
</dbReference>
<accession>A0A0L8IA01</accession>